<dbReference type="InterPro" id="IPR027417">
    <property type="entry name" value="P-loop_NTPase"/>
</dbReference>
<reference evidence="1 2" key="1">
    <citation type="submission" date="2017-09" db="EMBL/GenBank/DDBJ databases">
        <title>Large-scale bioinformatics analysis of Bacillus genomes uncovers conserved roles of natural products in bacterial physiology.</title>
        <authorList>
            <consortium name="Agbiome Team Llc"/>
            <person name="Bleich R.M."/>
            <person name="Grubbs K.J."/>
            <person name="Santa Maria K.C."/>
            <person name="Allen S.E."/>
            <person name="Farag S."/>
            <person name="Shank E.A."/>
            <person name="Bowers A."/>
        </authorList>
    </citation>
    <scope>NUCLEOTIDE SEQUENCE [LARGE SCALE GENOMIC DNA]</scope>
    <source>
        <strain evidence="1 2">AFS010764</strain>
    </source>
</reference>
<dbReference type="NCBIfam" id="NF005253">
    <property type="entry name" value="PRK06762.1-4"/>
    <property type="match status" value="1"/>
</dbReference>
<dbReference type="AlphaFoldDB" id="A0A1A9PSY1"/>
<dbReference type="Gene3D" id="3.40.50.300">
    <property type="entry name" value="P-loop containing nucleotide triphosphate hydrolases"/>
    <property type="match status" value="1"/>
</dbReference>
<evidence type="ECO:0008006" key="3">
    <source>
        <dbReference type="Google" id="ProtNLM"/>
    </source>
</evidence>
<dbReference type="Pfam" id="PF13671">
    <property type="entry name" value="AAA_33"/>
    <property type="match status" value="1"/>
</dbReference>
<name>A0A1A9PSY1_9BACI</name>
<dbReference type="NCBIfam" id="NF005251">
    <property type="entry name" value="PRK06762.1-1"/>
    <property type="match status" value="1"/>
</dbReference>
<organism evidence="1 2">
    <name type="scientific">Bacillus wiedmannii</name>
    <dbReference type="NCBI Taxonomy" id="1890302"/>
    <lineage>
        <taxon>Bacteria</taxon>
        <taxon>Bacillati</taxon>
        <taxon>Bacillota</taxon>
        <taxon>Bacilli</taxon>
        <taxon>Bacillales</taxon>
        <taxon>Bacillaceae</taxon>
        <taxon>Bacillus</taxon>
        <taxon>Bacillus cereus group</taxon>
    </lineage>
</organism>
<gene>
    <name evidence="1" type="ORF">CN611_00010</name>
</gene>
<sequence length="174" mass="20324">MSNPILKSTLIILRGNSASGKTTIAKQLQEHFGKGTLFVSQDVVRRDMLRVHDTMGNLSHDLLFEITKYGKGKCEFVILEGILNSRRYGEMLKELIHFFEGNVYTYYFDLSLKETIRRHTTRDKRHEFGEDSLQKWYNPHDTIEVTRETIFTDNFTQKDIFDAILTDVAIKKQD</sequence>
<dbReference type="SUPFAM" id="SSF52540">
    <property type="entry name" value="P-loop containing nucleoside triphosphate hydrolases"/>
    <property type="match status" value="1"/>
</dbReference>
<evidence type="ECO:0000313" key="2">
    <source>
        <dbReference type="Proteomes" id="UP000220621"/>
    </source>
</evidence>
<proteinExistence type="predicted"/>
<dbReference type="NCBIfam" id="NF005255">
    <property type="entry name" value="PRK06762.2-2"/>
    <property type="match status" value="1"/>
</dbReference>
<dbReference type="RefSeq" id="WP_064475613.1">
    <property type="nucleotide sequence ID" value="NZ_JAKGBO010000020.1"/>
</dbReference>
<dbReference type="Proteomes" id="UP000220621">
    <property type="component" value="Unassembled WGS sequence"/>
</dbReference>
<dbReference type="EMBL" id="NUDL01000001">
    <property type="protein sequence ID" value="PEM60161.1"/>
    <property type="molecule type" value="Genomic_DNA"/>
</dbReference>
<protein>
    <recommendedName>
        <fullName evidence="3">Kinase</fullName>
    </recommendedName>
</protein>
<accession>A0A1A9PSY1</accession>
<evidence type="ECO:0000313" key="1">
    <source>
        <dbReference type="EMBL" id="PEM60161.1"/>
    </source>
</evidence>
<comment type="caution">
    <text evidence="1">The sequence shown here is derived from an EMBL/GenBank/DDBJ whole genome shotgun (WGS) entry which is preliminary data.</text>
</comment>